<dbReference type="RefSeq" id="WP_073284026.1">
    <property type="nucleotide sequence ID" value="NZ_FRAS01000009.1"/>
</dbReference>
<comment type="function">
    <text evidence="7 8">Key enzyme in folate metabolism. Catalyzes an essential reaction for de novo glycine and purine synthesis, and for DNA precursor synthesis.</text>
</comment>
<dbReference type="OrthoDB" id="9804315at2"/>
<evidence type="ECO:0000256" key="3">
    <source>
        <dbReference type="ARBA" id="ARBA00012856"/>
    </source>
</evidence>
<dbReference type="PIRSF" id="PIRSF000194">
    <property type="entry name" value="DHFR"/>
    <property type="match status" value="1"/>
</dbReference>
<dbReference type="GO" id="GO:0046452">
    <property type="term" value="P:dihydrofolate metabolic process"/>
    <property type="evidence" value="ECO:0007669"/>
    <property type="project" value="TreeGrafter"/>
</dbReference>
<dbReference type="CDD" id="cd00209">
    <property type="entry name" value="DHFR"/>
    <property type="match status" value="1"/>
</dbReference>
<dbReference type="InterPro" id="IPR024072">
    <property type="entry name" value="DHFR-like_dom_sf"/>
</dbReference>
<dbReference type="GO" id="GO:0070401">
    <property type="term" value="F:NADP+ binding"/>
    <property type="evidence" value="ECO:0007669"/>
    <property type="project" value="UniProtKB-ARBA"/>
</dbReference>
<reference evidence="11" key="1">
    <citation type="submission" date="2016-11" db="EMBL/GenBank/DDBJ databases">
        <authorList>
            <person name="Varghese N."/>
            <person name="Submissions S."/>
        </authorList>
    </citation>
    <scope>NUCLEOTIDE SEQUENCE [LARGE SCALE GENOMIC DNA]</scope>
    <source>
        <strain evidence="11">DSM 18569</strain>
    </source>
</reference>
<dbReference type="PROSITE" id="PS51330">
    <property type="entry name" value="DHFR_2"/>
    <property type="match status" value="1"/>
</dbReference>
<dbReference type="AlphaFoldDB" id="A0A1M6XET2"/>
<dbReference type="InterPro" id="IPR001796">
    <property type="entry name" value="DHFR_dom"/>
</dbReference>
<feature type="domain" description="DHFR" evidence="9">
    <location>
        <begin position="1"/>
        <end position="160"/>
    </location>
</feature>
<keyword evidence="4 8" id="KW-0554">One-carbon metabolism</keyword>
<evidence type="ECO:0000313" key="10">
    <source>
        <dbReference type="EMBL" id="SHL04441.1"/>
    </source>
</evidence>
<evidence type="ECO:0000256" key="7">
    <source>
        <dbReference type="ARBA" id="ARBA00025067"/>
    </source>
</evidence>
<dbReference type="Proteomes" id="UP000183947">
    <property type="component" value="Unassembled WGS sequence"/>
</dbReference>
<keyword evidence="5 8" id="KW-0521">NADP</keyword>
<dbReference type="FunFam" id="3.40.430.10:FF:000001">
    <property type="entry name" value="Dihydrofolate reductase"/>
    <property type="match status" value="1"/>
</dbReference>
<comment type="pathway">
    <text evidence="1 8">Cofactor biosynthesis; tetrahydrofolate biosynthesis; 5,6,7,8-tetrahydrofolate from 7,8-dihydrofolate: step 1/1.</text>
</comment>
<dbReference type="SUPFAM" id="SSF53597">
    <property type="entry name" value="Dihydrofolate reductase-like"/>
    <property type="match status" value="1"/>
</dbReference>
<evidence type="ECO:0000256" key="8">
    <source>
        <dbReference type="PIRNR" id="PIRNR000194"/>
    </source>
</evidence>
<gene>
    <name evidence="10" type="ORF">SAMN02746009_02022</name>
</gene>
<dbReference type="GO" id="GO:0046654">
    <property type="term" value="P:tetrahydrofolate biosynthetic process"/>
    <property type="evidence" value="ECO:0007669"/>
    <property type="project" value="UniProtKB-UniPathway"/>
</dbReference>
<dbReference type="Pfam" id="PF00186">
    <property type="entry name" value="DHFR_1"/>
    <property type="match status" value="1"/>
</dbReference>
<proteinExistence type="inferred from homology"/>
<dbReference type="Gene3D" id="3.40.430.10">
    <property type="entry name" value="Dihydrofolate Reductase, subunit A"/>
    <property type="match status" value="1"/>
</dbReference>
<dbReference type="PANTHER" id="PTHR48069">
    <property type="entry name" value="DIHYDROFOLATE REDUCTASE"/>
    <property type="match status" value="1"/>
</dbReference>
<evidence type="ECO:0000259" key="9">
    <source>
        <dbReference type="PROSITE" id="PS51330"/>
    </source>
</evidence>
<dbReference type="PANTHER" id="PTHR48069:SF3">
    <property type="entry name" value="DIHYDROFOLATE REDUCTASE"/>
    <property type="match status" value="1"/>
</dbReference>
<dbReference type="EMBL" id="FRAS01000009">
    <property type="protein sequence ID" value="SHL04441.1"/>
    <property type="molecule type" value="Genomic_DNA"/>
</dbReference>
<comment type="catalytic activity">
    <reaction evidence="8">
        <text>(6S)-5,6,7,8-tetrahydrofolate + NADP(+) = 7,8-dihydrofolate + NADPH + H(+)</text>
        <dbReference type="Rhea" id="RHEA:15009"/>
        <dbReference type="ChEBI" id="CHEBI:15378"/>
        <dbReference type="ChEBI" id="CHEBI:57451"/>
        <dbReference type="ChEBI" id="CHEBI:57453"/>
        <dbReference type="ChEBI" id="CHEBI:57783"/>
        <dbReference type="ChEBI" id="CHEBI:58349"/>
        <dbReference type="EC" id="1.5.1.3"/>
    </reaction>
</comment>
<dbReference type="GO" id="GO:0005829">
    <property type="term" value="C:cytosol"/>
    <property type="evidence" value="ECO:0007669"/>
    <property type="project" value="TreeGrafter"/>
</dbReference>
<evidence type="ECO:0000256" key="6">
    <source>
        <dbReference type="ARBA" id="ARBA00023002"/>
    </source>
</evidence>
<organism evidence="10 11">
    <name type="scientific">Hymenobacter psychrotolerans DSM 18569</name>
    <dbReference type="NCBI Taxonomy" id="1121959"/>
    <lineage>
        <taxon>Bacteria</taxon>
        <taxon>Pseudomonadati</taxon>
        <taxon>Bacteroidota</taxon>
        <taxon>Cytophagia</taxon>
        <taxon>Cytophagales</taxon>
        <taxon>Hymenobacteraceae</taxon>
        <taxon>Hymenobacter</taxon>
    </lineage>
</organism>
<name>A0A1M6XET2_9BACT</name>
<dbReference type="PRINTS" id="PR00070">
    <property type="entry name" value="DHFR"/>
</dbReference>
<dbReference type="EC" id="1.5.1.3" evidence="3 8"/>
<evidence type="ECO:0000256" key="1">
    <source>
        <dbReference type="ARBA" id="ARBA00004903"/>
    </source>
</evidence>
<dbReference type="InterPro" id="IPR012259">
    <property type="entry name" value="DHFR"/>
</dbReference>
<evidence type="ECO:0000256" key="2">
    <source>
        <dbReference type="ARBA" id="ARBA00009539"/>
    </source>
</evidence>
<dbReference type="GO" id="GO:0006730">
    <property type="term" value="P:one-carbon metabolic process"/>
    <property type="evidence" value="ECO:0007669"/>
    <property type="project" value="UniProtKB-KW"/>
</dbReference>
<keyword evidence="6 8" id="KW-0560">Oxidoreductase</keyword>
<comment type="similarity">
    <text evidence="2 8">Belongs to the dihydrofolate reductase family.</text>
</comment>
<dbReference type="STRING" id="1121959.SAMN02746009_02022"/>
<keyword evidence="11" id="KW-1185">Reference proteome</keyword>
<dbReference type="UniPathway" id="UPA00077">
    <property type="reaction ID" value="UER00158"/>
</dbReference>
<sequence>MLAFVVAIAENNVIGNDNQLLWHLPDDLKHFKRLTQGHPVVMGRRTYESIGRPLPNRTNIVVTRQADWQADGCEVAYSVPDALEQATQLDAEVFVIGGAEIYRQALPAADIIYLTEVHHAFEGDVVFPELNNTEWREESRERHEPDEKHAYAFSFVTLRRR</sequence>
<accession>A0A1M6XET2</accession>
<dbReference type="GO" id="GO:0004146">
    <property type="term" value="F:dihydrofolate reductase activity"/>
    <property type="evidence" value="ECO:0007669"/>
    <property type="project" value="UniProtKB-EC"/>
</dbReference>
<dbReference type="GO" id="GO:0046655">
    <property type="term" value="P:folic acid metabolic process"/>
    <property type="evidence" value="ECO:0007669"/>
    <property type="project" value="TreeGrafter"/>
</dbReference>
<evidence type="ECO:0000313" key="11">
    <source>
        <dbReference type="Proteomes" id="UP000183947"/>
    </source>
</evidence>
<evidence type="ECO:0000256" key="4">
    <source>
        <dbReference type="ARBA" id="ARBA00022563"/>
    </source>
</evidence>
<evidence type="ECO:0000256" key="5">
    <source>
        <dbReference type="ARBA" id="ARBA00022857"/>
    </source>
</evidence>
<protein>
    <recommendedName>
        <fullName evidence="3 8">Dihydrofolate reductase</fullName>
        <ecNumber evidence="3 8">1.5.1.3</ecNumber>
    </recommendedName>
</protein>